<proteinExistence type="predicted"/>
<accession>A0A016WGG5</accession>
<name>A0A016WGG5_9BILA</name>
<organism evidence="1 2">
    <name type="scientific">Ancylostoma ceylanicum</name>
    <dbReference type="NCBI Taxonomy" id="53326"/>
    <lineage>
        <taxon>Eukaryota</taxon>
        <taxon>Metazoa</taxon>
        <taxon>Ecdysozoa</taxon>
        <taxon>Nematoda</taxon>
        <taxon>Chromadorea</taxon>
        <taxon>Rhabditida</taxon>
        <taxon>Rhabditina</taxon>
        <taxon>Rhabditomorpha</taxon>
        <taxon>Strongyloidea</taxon>
        <taxon>Ancylostomatidae</taxon>
        <taxon>Ancylostomatinae</taxon>
        <taxon>Ancylostoma</taxon>
    </lineage>
</organism>
<protein>
    <submittedName>
        <fullName evidence="1">Uncharacterized protein</fullName>
    </submittedName>
</protein>
<dbReference type="Proteomes" id="UP000024635">
    <property type="component" value="Unassembled WGS sequence"/>
</dbReference>
<keyword evidence="2" id="KW-1185">Reference proteome</keyword>
<evidence type="ECO:0000313" key="1">
    <source>
        <dbReference type="EMBL" id="EYC38730.1"/>
    </source>
</evidence>
<sequence>METKMFCVHTVLVKKLDGLRVRFLGVAAAESRRDLLDPPTLSMLSPHPSFRFRRDGAVAQSVYLFEKDFNFMFIEWWRRFLLYIRQPLPNPLRALRMVV</sequence>
<evidence type="ECO:0000313" key="2">
    <source>
        <dbReference type="Proteomes" id="UP000024635"/>
    </source>
</evidence>
<gene>
    <name evidence="1" type="primary">Acey_s0699.g1626</name>
    <name evidence="1" type="ORF">Y032_0699g1626</name>
</gene>
<comment type="caution">
    <text evidence="1">The sequence shown here is derived from an EMBL/GenBank/DDBJ whole genome shotgun (WGS) entry which is preliminary data.</text>
</comment>
<dbReference type="AlphaFoldDB" id="A0A016WGG5"/>
<reference evidence="2" key="1">
    <citation type="journal article" date="2015" name="Nat. Genet.">
        <title>The genome and transcriptome of the zoonotic hookworm Ancylostoma ceylanicum identify infection-specific gene families.</title>
        <authorList>
            <person name="Schwarz E.M."/>
            <person name="Hu Y."/>
            <person name="Antoshechkin I."/>
            <person name="Miller M.M."/>
            <person name="Sternberg P.W."/>
            <person name="Aroian R.V."/>
        </authorList>
    </citation>
    <scope>NUCLEOTIDE SEQUENCE</scope>
    <source>
        <strain evidence="2">HY135</strain>
    </source>
</reference>
<dbReference type="EMBL" id="JARK01000299">
    <property type="protein sequence ID" value="EYC38730.1"/>
    <property type="molecule type" value="Genomic_DNA"/>
</dbReference>
<dbReference type="OrthoDB" id="5865092at2759"/>